<dbReference type="GO" id="GO:0005524">
    <property type="term" value="F:ATP binding"/>
    <property type="evidence" value="ECO:0007669"/>
    <property type="project" value="UniProtKB-KW"/>
</dbReference>
<proteinExistence type="predicted"/>
<keyword evidence="1" id="KW-0813">Transport</keyword>
<evidence type="ECO:0000313" key="6">
    <source>
        <dbReference type="Proteomes" id="UP000220102"/>
    </source>
</evidence>
<feature type="domain" description="ABC transporter" evidence="4">
    <location>
        <begin position="6"/>
        <end position="237"/>
    </location>
</feature>
<dbReference type="InterPro" id="IPR050153">
    <property type="entry name" value="Metal_Ion_Import_ABC"/>
</dbReference>
<dbReference type="InterPro" id="IPR027417">
    <property type="entry name" value="P-loop_NTPase"/>
</dbReference>
<reference evidence="5 6" key="1">
    <citation type="submission" date="2017-10" db="EMBL/GenBank/DDBJ databases">
        <title>Draft genome of Longibacter Salinarum.</title>
        <authorList>
            <person name="Goh K.M."/>
            <person name="Shamsir M.S."/>
            <person name="Lim S.W."/>
        </authorList>
    </citation>
    <scope>NUCLEOTIDE SEQUENCE [LARGE SCALE GENOMIC DNA]</scope>
    <source>
        <strain evidence="5 6">KCTC 52045</strain>
    </source>
</reference>
<dbReference type="RefSeq" id="WP_098074614.1">
    <property type="nucleotide sequence ID" value="NZ_PDEQ01000002.1"/>
</dbReference>
<dbReference type="CDD" id="cd03235">
    <property type="entry name" value="ABC_Metallic_Cations"/>
    <property type="match status" value="1"/>
</dbReference>
<evidence type="ECO:0000259" key="4">
    <source>
        <dbReference type="PROSITE" id="PS50893"/>
    </source>
</evidence>
<dbReference type="OrthoDB" id="9806726at2"/>
<dbReference type="InterPro" id="IPR003439">
    <property type="entry name" value="ABC_transporter-like_ATP-bd"/>
</dbReference>
<evidence type="ECO:0000256" key="2">
    <source>
        <dbReference type="ARBA" id="ARBA00022741"/>
    </source>
</evidence>
<dbReference type="Gene3D" id="3.40.50.300">
    <property type="entry name" value="P-loop containing nucleotide triphosphate hydrolases"/>
    <property type="match status" value="1"/>
</dbReference>
<keyword evidence="2" id="KW-0547">Nucleotide-binding</keyword>
<dbReference type="EMBL" id="PDEQ01000002">
    <property type="protein sequence ID" value="PEN14435.1"/>
    <property type="molecule type" value="Genomic_DNA"/>
</dbReference>
<dbReference type="Proteomes" id="UP000220102">
    <property type="component" value="Unassembled WGS sequence"/>
</dbReference>
<gene>
    <name evidence="5" type="ORF">CRI94_05255</name>
</gene>
<dbReference type="AlphaFoldDB" id="A0A2A8D0G8"/>
<keyword evidence="3 5" id="KW-0067">ATP-binding</keyword>
<sequence>MSSPAVSVSDLLVRFGDHRVLDGITFEAQGGDFVAIVGPNGAGKTTLMKVLLGLDVPENGIARIFGQHPQQVDPGIVGYVPQIKTLDRSFPALAIELVVSGLYEHWPFRISQEERELAIDALEHVHAEKLADRSLSALSGGELQRVYLARSLIRTPRVIILDEPATGVDVVGATDLYELLDNYQEEHQATVLMVTHDWNAAFHHATHVLLLDGRQVAYGPPEAALKEECLREAFGHIGHAHAMMIGDRHE</sequence>
<dbReference type="SUPFAM" id="SSF52540">
    <property type="entry name" value="P-loop containing nucleoside triphosphate hydrolases"/>
    <property type="match status" value="1"/>
</dbReference>
<keyword evidence="6" id="KW-1185">Reference proteome</keyword>
<evidence type="ECO:0000313" key="5">
    <source>
        <dbReference type="EMBL" id="PEN14435.1"/>
    </source>
</evidence>
<organism evidence="5 6">
    <name type="scientific">Longibacter salinarum</name>
    <dbReference type="NCBI Taxonomy" id="1850348"/>
    <lineage>
        <taxon>Bacteria</taxon>
        <taxon>Pseudomonadati</taxon>
        <taxon>Rhodothermota</taxon>
        <taxon>Rhodothermia</taxon>
        <taxon>Rhodothermales</taxon>
        <taxon>Salisaetaceae</taxon>
        <taxon>Longibacter</taxon>
    </lineage>
</organism>
<dbReference type="PROSITE" id="PS50893">
    <property type="entry name" value="ABC_TRANSPORTER_2"/>
    <property type="match status" value="1"/>
</dbReference>
<dbReference type="SMART" id="SM00382">
    <property type="entry name" value="AAA"/>
    <property type="match status" value="1"/>
</dbReference>
<accession>A0A2A8D0G8</accession>
<dbReference type="InterPro" id="IPR003593">
    <property type="entry name" value="AAA+_ATPase"/>
</dbReference>
<evidence type="ECO:0000256" key="1">
    <source>
        <dbReference type="ARBA" id="ARBA00022448"/>
    </source>
</evidence>
<dbReference type="GO" id="GO:0016887">
    <property type="term" value="F:ATP hydrolysis activity"/>
    <property type="evidence" value="ECO:0007669"/>
    <property type="project" value="InterPro"/>
</dbReference>
<comment type="caution">
    <text evidence="5">The sequence shown here is derived from an EMBL/GenBank/DDBJ whole genome shotgun (WGS) entry which is preliminary data.</text>
</comment>
<dbReference type="PANTHER" id="PTHR42734">
    <property type="entry name" value="METAL TRANSPORT SYSTEM ATP-BINDING PROTEIN TM_0124-RELATED"/>
    <property type="match status" value="1"/>
</dbReference>
<protein>
    <submittedName>
        <fullName evidence="5">ABC transporter ATP-binding protein</fullName>
    </submittedName>
</protein>
<evidence type="ECO:0000256" key="3">
    <source>
        <dbReference type="ARBA" id="ARBA00022840"/>
    </source>
</evidence>
<dbReference type="Pfam" id="PF00005">
    <property type="entry name" value="ABC_tran"/>
    <property type="match status" value="1"/>
</dbReference>
<name>A0A2A8D0G8_9BACT</name>